<dbReference type="STRING" id="4537.A0A0E0L8S9"/>
<proteinExistence type="predicted"/>
<evidence type="ECO:0000256" key="1">
    <source>
        <dbReference type="SAM" id="Coils"/>
    </source>
</evidence>
<dbReference type="HOGENOM" id="CLU_055037_0_0_1"/>
<dbReference type="Proteomes" id="UP000026962">
    <property type="component" value="Chromosome 6"/>
</dbReference>
<organism evidence="2">
    <name type="scientific">Oryza punctata</name>
    <name type="common">Red rice</name>
    <dbReference type="NCBI Taxonomy" id="4537"/>
    <lineage>
        <taxon>Eukaryota</taxon>
        <taxon>Viridiplantae</taxon>
        <taxon>Streptophyta</taxon>
        <taxon>Embryophyta</taxon>
        <taxon>Tracheophyta</taxon>
        <taxon>Spermatophyta</taxon>
        <taxon>Magnoliopsida</taxon>
        <taxon>Liliopsida</taxon>
        <taxon>Poales</taxon>
        <taxon>Poaceae</taxon>
        <taxon>BOP clade</taxon>
        <taxon>Oryzoideae</taxon>
        <taxon>Oryzeae</taxon>
        <taxon>Oryzinae</taxon>
        <taxon>Oryza</taxon>
    </lineage>
</organism>
<evidence type="ECO:0000313" key="3">
    <source>
        <dbReference type="Proteomes" id="UP000026962"/>
    </source>
</evidence>
<dbReference type="GO" id="GO:0032040">
    <property type="term" value="C:small-subunit processome"/>
    <property type="evidence" value="ECO:0007669"/>
    <property type="project" value="InterPro"/>
</dbReference>
<dbReference type="EnsemblPlants" id="OPUNC06G05500.1">
    <property type="protein sequence ID" value="OPUNC06G05500.1"/>
    <property type="gene ID" value="OPUNC06G05500"/>
</dbReference>
<dbReference type="PANTHER" id="PTHR10894:SF1">
    <property type="entry name" value="NUCLEOLAR PROTEIN 58"/>
    <property type="match status" value="1"/>
</dbReference>
<name>A0A0E0L8S9_ORYPU</name>
<dbReference type="AlphaFoldDB" id="A0A0E0L8S9"/>
<dbReference type="OMA" id="DINSEDW"/>
<dbReference type="InterPro" id="IPR045056">
    <property type="entry name" value="Nop56/Nop58"/>
</dbReference>
<keyword evidence="3" id="KW-1185">Reference proteome</keyword>
<evidence type="ECO:0000313" key="2">
    <source>
        <dbReference type="EnsemblPlants" id="OPUNC06G05500.1"/>
    </source>
</evidence>
<keyword evidence="1" id="KW-0175">Coiled coil</keyword>
<dbReference type="GO" id="GO:0030515">
    <property type="term" value="F:snoRNA binding"/>
    <property type="evidence" value="ECO:0007669"/>
    <property type="project" value="InterPro"/>
</dbReference>
<accession>A0A0E0L8S9</accession>
<sequence>MAYLISNISEYDIWADFSMGPMQHEVAFLKEFKVLEDKANAIKLDTGISAELARMIKKWIRPGQKLAVGKQEYKTIIEKFLFSGIHYLFDEAVMEVMWGLKYLMKRYLPEETSNLSNEDRHQMSVGMKMVLDRYGFDYIKPEMVNREIIVFTRVLYECDYAVKKNAKSLRETSKPLEEISGIDCQGWDLQKLATALKVLCYPDEEIETGESEKMLSDTEVDNLVNQAPLYKGKLIGRICFIVYEDIMLADDLRTRTLKVLGSHVEKANEAYEAELVKLREKGSHIEKAQEAYEAELVKLPEKGSHVAEALEAYEAEKGSHVEEAYEAGTGSHVTEAEAAYEAETGCDVEAEAPYEAMSHL</sequence>
<dbReference type="PANTHER" id="PTHR10894">
    <property type="entry name" value="NUCLEOLAR PROTEIN 5 NUCLEOLAR PROTEIN NOP5 NOP58"/>
    <property type="match status" value="1"/>
</dbReference>
<feature type="coiled-coil region" evidence="1">
    <location>
        <begin position="261"/>
        <end position="288"/>
    </location>
</feature>
<protein>
    <submittedName>
        <fullName evidence="2">Uncharacterized protein</fullName>
    </submittedName>
</protein>
<dbReference type="eggNOG" id="KOG2572">
    <property type="taxonomic scope" value="Eukaryota"/>
</dbReference>
<reference evidence="2" key="2">
    <citation type="submission" date="2018-05" db="EMBL/GenBank/DDBJ databases">
        <title>OpunRS2 (Oryza punctata Reference Sequence Version 2).</title>
        <authorList>
            <person name="Zhang J."/>
            <person name="Kudrna D."/>
            <person name="Lee S."/>
            <person name="Talag J."/>
            <person name="Welchert J."/>
            <person name="Wing R.A."/>
        </authorList>
    </citation>
    <scope>NUCLEOTIDE SEQUENCE [LARGE SCALE GENOMIC DNA]</scope>
</reference>
<reference evidence="2" key="1">
    <citation type="submission" date="2015-04" db="UniProtKB">
        <authorList>
            <consortium name="EnsemblPlants"/>
        </authorList>
    </citation>
    <scope>IDENTIFICATION</scope>
</reference>
<dbReference type="Gramene" id="OPUNC06G05500.1">
    <property type="protein sequence ID" value="OPUNC06G05500.1"/>
    <property type="gene ID" value="OPUNC06G05500"/>
</dbReference>
<dbReference type="GO" id="GO:0031428">
    <property type="term" value="C:box C/D methylation guide snoRNP complex"/>
    <property type="evidence" value="ECO:0007669"/>
    <property type="project" value="InterPro"/>
</dbReference>